<evidence type="ECO:0000313" key="2">
    <source>
        <dbReference type="Proteomes" id="UP000241808"/>
    </source>
</evidence>
<organism evidence="1 2">
    <name type="scientific">Phreatobacter oligotrophus</name>
    <dbReference type="NCBI Taxonomy" id="1122261"/>
    <lineage>
        <taxon>Bacteria</taxon>
        <taxon>Pseudomonadati</taxon>
        <taxon>Pseudomonadota</taxon>
        <taxon>Alphaproteobacteria</taxon>
        <taxon>Hyphomicrobiales</taxon>
        <taxon>Phreatobacteraceae</taxon>
        <taxon>Phreatobacter</taxon>
    </lineage>
</organism>
<dbReference type="OrthoDB" id="8480970at2"/>
<dbReference type="RefSeq" id="WP_108174188.1">
    <property type="nucleotide sequence ID" value="NZ_PZZL01000001.1"/>
</dbReference>
<gene>
    <name evidence="1" type="ORF">C8P69_101410</name>
</gene>
<dbReference type="AlphaFoldDB" id="A0A2T4ZIC3"/>
<dbReference type="Proteomes" id="UP000241808">
    <property type="component" value="Unassembled WGS sequence"/>
</dbReference>
<comment type="caution">
    <text evidence="1">The sequence shown here is derived from an EMBL/GenBank/DDBJ whole genome shotgun (WGS) entry which is preliminary data.</text>
</comment>
<reference evidence="1 2" key="1">
    <citation type="submission" date="2018-04" db="EMBL/GenBank/DDBJ databases">
        <title>Genomic Encyclopedia of Archaeal and Bacterial Type Strains, Phase II (KMG-II): from individual species to whole genera.</title>
        <authorList>
            <person name="Goeker M."/>
        </authorList>
    </citation>
    <scope>NUCLEOTIDE SEQUENCE [LARGE SCALE GENOMIC DNA]</scope>
    <source>
        <strain evidence="1 2">DSM 25521</strain>
    </source>
</reference>
<sequence length="91" mass="9659">MSPVVHNATPACLFSGDDVARMKRKFDMTCEELGVYPEDAGARSSLGRALVAAIARGDVALPDEEPVTGATEIVCFEGEELVVVITDRPGH</sequence>
<name>A0A2T4ZIC3_9HYPH</name>
<keyword evidence="2" id="KW-1185">Reference proteome</keyword>
<accession>A0A2T4ZIC3</accession>
<evidence type="ECO:0000313" key="1">
    <source>
        <dbReference type="EMBL" id="PTM61739.1"/>
    </source>
</evidence>
<proteinExistence type="predicted"/>
<dbReference type="EMBL" id="PZZL01000001">
    <property type="protein sequence ID" value="PTM61739.1"/>
    <property type="molecule type" value="Genomic_DNA"/>
</dbReference>
<protein>
    <submittedName>
        <fullName evidence="1">Uncharacterized protein</fullName>
    </submittedName>
</protein>